<dbReference type="SMART" id="SM00020">
    <property type="entry name" value="Tryp_SPc"/>
    <property type="match status" value="1"/>
</dbReference>
<comment type="caution">
    <text evidence="5">Lacks conserved residue(s) required for the propagation of feature annotation.</text>
</comment>
<reference evidence="10" key="3">
    <citation type="submission" date="2025-09" db="UniProtKB">
        <authorList>
            <consortium name="Ensembl"/>
        </authorList>
    </citation>
    <scope>IDENTIFICATION</scope>
</reference>
<dbReference type="InterPro" id="IPR001314">
    <property type="entry name" value="Peptidase_S1A"/>
</dbReference>
<dbReference type="PROSITE" id="PS01180">
    <property type="entry name" value="CUB"/>
    <property type="match status" value="2"/>
</dbReference>
<feature type="signal peptide" evidence="7">
    <location>
        <begin position="1"/>
        <end position="23"/>
    </location>
</feature>
<dbReference type="PROSITE" id="PS50240">
    <property type="entry name" value="TRYPSIN_DOM"/>
    <property type="match status" value="1"/>
</dbReference>
<dbReference type="STRING" id="43179.ENSSTOP00000009418"/>
<dbReference type="CDD" id="cd00190">
    <property type="entry name" value="Tryp_SPc"/>
    <property type="match status" value="1"/>
</dbReference>
<dbReference type="InterPro" id="IPR018114">
    <property type="entry name" value="TRYPSIN_HIS"/>
</dbReference>
<reference evidence="10" key="2">
    <citation type="submission" date="2025-08" db="UniProtKB">
        <authorList>
            <consortium name="Ensembl"/>
        </authorList>
    </citation>
    <scope>IDENTIFICATION</scope>
</reference>
<dbReference type="InterPro" id="IPR043504">
    <property type="entry name" value="Peptidase_S1_PA_chymotrypsin"/>
</dbReference>
<evidence type="ECO:0000256" key="3">
    <source>
        <dbReference type="ARBA" id="ARBA00022825"/>
    </source>
</evidence>
<dbReference type="InterPro" id="IPR009003">
    <property type="entry name" value="Peptidase_S1_PA"/>
</dbReference>
<keyword evidence="11" id="KW-1185">Reference proteome</keyword>
<dbReference type="SMART" id="SM00042">
    <property type="entry name" value="CUB"/>
    <property type="match status" value="2"/>
</dbReference>
<evidence type="ECO:0000259" key="8">
    <source>
        <dbReference type="PROSITE" id="PS01180"/>
    </source>
</evidence>
<evidence type="ECO:0000259" key="9">
    <source>
        <dbReference type="PROSITE" id="PS50240"/>
    </source>
</evidence>
<sequence length="621" mass="68715">MPVSWNKMILLLGMVCLEQGTSANLPLPKGTECGKNLAKIGPQNYFNIFSRIVGGSQVKKGSYPWQVSLKQRQKHICGGTIISPQWVITAAHCVANRNFASTLNVTAGEHDLSQEEPGEQTLTIETIIVHPRFTIKKPMDYDIAILRMAGTFQFGQSVGPVCLPEPGERFEAGFICTTAGWGRLTEDGILSQVLQEVNLPILSKKECVAALLTLKNPFNGKTFLCTGSPDGGRDACKGDSGGSLMCRNKKGTWTLAGVTSWGLGCGRSWRNNGQKDEQGSPGIFTDLSKVLPWIREHIQTGHQRKSSRASCSEKDGLVSGSDGELHFPESLHVYYDSEQQCVWTLLAPEGMHVLLSFSRMDAEACHHNHLAMYSLEDRLFGKLCGEILPSSVLVGSNSIKLKFISDATDYATGFNLTYKAVTPNYFPDSGCNSLTILFKEGIIQSLHYPEDYNNMANCNWIFQAPKHHIIKLSFQSLEIEESGDCTSDYVTVHSDVERKKEIARLCGYDVPPPVLSSSSVMLINFQSDENGTFRGFQAAVSFIPIADLNTSVLEDEPVFLETWNVPSEEINASGKLFGDCNYLMCMRVYTHKHTHTYVYTHIYIYMEHIIQGSVREAGVMG</sequence>
<feature type="domain" description="CUB" evidence="8">
    <location>
        <begin position="311"/>
        <end position="421"/>
    </location>
</feature>
<protein>
    <submittedName>
        <fullName evidence="10">Ovochymase 2</fullName>
    </submittedName>
</protein>
<dbReference type="AlphaFoldDB" id="I3MFL2"/>
<dbReference type="PANTHER" id="PTHR24252:SF7">
    <property type="entry name" value="HYALIN"/>
    <property type="match status" value="1"/>
</dbReference>
<dbReference type="PROSITE" id="PS00135">
    <property type="entry name" value="TRYPSIN_SER"/>
    <property type="match status" value="1"/>
</dbReference>
<keyword evidence="3 6" id="KW-0720">Serine protease</keyword>
<dbReference type="InterPro" id="IPR035914">
    <property type="entry name" value="Sperma_CUB_dom_sf"/>
</dbReference>
<dbReference type="EMBL" id="AGTP01112000">
    <property type="status" value="NOT_ANNOTATED_CDS"/>
    <property type="molecule type" value="Genomic_DNA"/>
</dbReference>
<keyword evidence="2 6" id="KW-0378">Hydrolase</keyword>
<evidence type="ECO:0000256" key="5">
    <source>
        <dbReference type="PROSITE-ProRule" id="PRU00059"/>
    </source>
</evidence>
<keyword evidence="4 5" id="KW-1015">Disulfide bond</keyword>
<dbReference type="GeneTree" id="ENSGT00940000157791"/>
<evidence type="ECO:0000256" key="4">
    <source>
        <dbReference type="ARBA" id="ARBA00023157"/>
    </source>
</evidence>
<dbReference type="Proteomes" id="UP000005215">
    <property type="component" value="Unassembled WGS sequence"/>
</dbReference>
<dbReference type="FunFam" id="2.40.10.10:FF:000003">
    <property type="entry name" value="Transmembrane serine protease 3"/>
    <property type="match status" value="1"/>
</dbReference>
<gene>
    <name evidence="10" type="primary">OVCH2</name>
</gene>
<dbReference type="Pfam" id="PF00089">
    <property type="entry name" value="Trypsin"/>
    <property type="match status" value="1"/>
</dbReference>
<dbReference type="GO" id="GO:0006508">
    <property type="term" value="P:proteolysis"/>
    <property type="evidence" value="ECO:0007669"/>
    <property type="project" value="UniProtKB-KW"/>
</dbReference>
<feature type="disulfide bond" evidence="5">
    <location>
        <begin position="431"/>
        <end position="458"/>
    </location>
</feature>
<dbReference type="FunFam" id="2.60.120.290:FF:000013">
    <property type="entry name" value="Membrane frizzled-related protein"/>
    <property type="match status" value="1"/>
</dbReference>
<dbReference type="Pfam" id="PF00431">
    <property type="entry name" value="CUB"/>
    <property type="match status" value="2"/>
</dbReference>
<reference evidence="11" key="1">
    <citation type="submission" date="2011-11" db="EMBL/GenBank/DDBJ databases">
        <title>The Draft Genome of Spermophilus tridecemlineatus.</title>
        <authorList>
            <consortium name="The Broad Institute Genome Assembly &amp; Analysis Group"/>
            <consortium name="Computational R&amp;D Group"/>
            <consortium name="and Sequencing Platform"/>
            <person name="Di Palma F."/>
            <person name="Alfoldi J."/>
            <person name="Johnson J."/>
            <person name="Berlin A."/>
            <person name="Gnerre S."/>
            <person name="Jaffe D."/>
            <person name="MacCallum I."/>
            <person name="Young S."/>
            <person name="Walker B.J."/>
            <person name="Lindblad-Toh K."/>
        </authorList>
    </citation>
    <scope>NUCLEOTIDE SEQUENCE [LARGE SCALE GENOMIC DNA]</scope>
</reference>
<keyword evidence="7" id="KW-0732">Signal</keyword>
<evidence type="ECO:0000256" key="7">
    <source>
        <dbReference type="SAM" id="SignalP"/>
    </source>
</evidence>
<dbReference type="SUPFAM" id="SSF50494">
    <property type="entry name" value="Trypsin-like serine proteases"/>
    <property type="match status" value="1"/>
</dbReference>
<feature type="domain" description="Peptidase S1" evidence="9">
    <location>
        <begin position="52"/>
        <end position="299"/>
    </location>
</feature>
<feature type="chain" id="PRO_5013017183" evidence="7">
    <location>
        <begin position="24"/>
        <end position="621"/>
    </location>
</feature>
<keyword evidence="1 6" id="KW-0645">Protease</keyword>
<dbReference type="GO" id="GO:0007340">
    <property type="term" value="P:acrosome reaction"/>
    <property type="evidence" value="ECO:0007669"/>
    <property type="project" value="TreeGrafter"/>
</dbReference>
<dbReference type="InterPro" id="IPR001254">
    <property type="entry name" value="Trypsin_dom"/>
</dbReference>
<dbReference type="PRINTS" id="PR00722">
    <property type="entry name" value="CHYMOTRYPSIN"/>
</dbReference>
<evidence type="ECO:0000313" key="10">
    <source>
        <dbReference type="Ensembl" id="ENSSTOP00000009418.3"/>
    </source>
</evidence>
<dbReference type="Ensembl" id="ENSSTOT00000010495.3">
    <property type="protein sequence ID" value="ENSSTOP00000009418.3"/>
    <property type="gene ID" value="ENSSTOG00000010491.3"/>
</dbReference>
<proteinExistence type="predicted"/>
<dbReference type="CDD" id="cd00041">
    <property type="entry name" value="CUB"/>
    <property type="match status" value="2"/>
</dbReference>
<dbReference type="InParanoid" id="I3MFL2"/>
<dbReference type="InterPro" id="IPR033116">
    <property type="entry name" value="TRYPSIN_SER"/>
</dbReference>
<dbReference type="SUPFAM" id="SSF49854">
    <property type="entry name" value="Spermadhesin, CUB domain"/>
    <property type="match status" value="2"/>
</dbReference>
<dbReference type="PANTHER" id="PTHR24252">
    <property type="entry name" value="ACROSIN-RELATED"/>
    <property type="match status" value="1"/>
</dbReference>
<evidence type="ECO:0000256" key="1">
    <source>
        <dbReference type="ARBA" id="ARBA00022670"/>
    </source>
</evidence>
<dbReference type="GO" id="GO:0004252">
    <property type="term" value="F:serine-type endopeptidase activity"/>
    <property type="evidence" value="ECO:0007669"/>
    <property type="project" value="InterPro"/>
</dbReference>
<name>I3MFL2_ICTTR</name>
<dbReference type="PROSITE" id="PS00134">
    <property type="entry name" value="TRYPSIN_HIS"/>
    <property type="match status" value="1"/>
</dbReference>
<accession>I3MFL2</accession>
<dbReference type="HOGENOM" id="CLU_034620_0_0_1"/>
<evidence type="ECO:0000256" key="6">
    <source>
        <dbReference type="RuleBase" id="RU363034"/>
    </source>
</evidence>
<organism evidence="10 11">
    <name type="scientific">Ictidomys tridecemlineatus</name>
    <name type="common">Thirteen-lined ground squirrel</name>
    <name type="synonym">Spermophilus tridecemlineatus</name>
    <dbReference type="NCBI Taxonomy" id="43179"/>
    <lineage>
        <taxon>Eukaryota</taxon>
        <taxon>Metazoa</taxon>
        <taxon>Chordata</taxon>
        <taxon>Craniata</taxon>
        <taxon>Vertebrata</taxon>
        <taxon>Euteleostomi</taxon>
        <taxon>Mammalia</taxon>
        <taxon>Eutheria</taxon>
        <taxon>Euarchontoglires</taxon>
        <taxon>Glires</taxon>
        <taxon>Rodentia</taxon>
        <taxon>Sciuromorpha</taxon>
        <taxon>Sciuridae</taxon>
        <taxon>Xerinae</taxon>
        <taxon>Marmotini</taxon>
        <taxon>Ictidomys</taxon>
    </lineage>
</organism>
<dbReference type="eggNOG" id="KOG3627">
    <property type="taxonomic scope" value="Eukaryota"/>
</dbReference>
<dbReference type="Gene3D" id="2.60.120.290">
    <property type="entry name" value="Spermadhesin, CUB domain"/>
    <property type="match status" value="2"/>
</dbReference>
<dbReference type="InterPro" id="IPR000859">
    <property type="entry name" value="CUB_dom"/>
</dbReference>
<feature type="domain" description="CUB" evidence="8">
    <location>
        <begin position="431"/>
        <end position="543"/>
    </location>
</feature>
<evidence type="ECO:0000256" key="2">
    <source>
        <dbReference type="ARBA" id="ARBA00022801"/>
    </source>
</evidence>
<evidence type="ECO:0000313" key="11">
    <source>
        <dbReference type="Proteomes" id="UP000005215"/>
    </source>
</evidence>
<dbReference type="Gene3D" id="2.40.10.10">
    <property type="entry name" value="Trypsin-like serine proteases"/>
    <property type="match status" value="1"/>
</dbReference>
<dbReference type="FunCoup" id="I3MFL2">
    <property type="interactions" value="4"/>
</dbReference>